<dbReference type="AlphaFoldDB" id="A0A6I0FK86"/>
<dbReference type="InterPro" id="IPR006748">
    <property type="entry name" value="NH2Glyco/OHUrea_AB-resist_kin"/>
</dbReference>
<dbReference type="Proteomes" id="UP000432715">
    <property type="component" value="Unassembled WGS sequence"/>
</dbReference>
<dbReference type="OrthoDB" id="9802385at2"/>
<dbReference type="SUPFAM" id="SSF56112">
    <property type="entry name" value="Protein kinase-like (PK-like)"/>
    <property type="match status" value="1"/>
</dbReference>
<reference evidence="1 2" key="1">
    <citation type="submission" date="2019-10" db="EMBL/GenBank/DDBJ databases">
        <title>Alkaliphilus serpentinus sp. nov. and Alkaliphilus pronyensis sp. nov., two novel anaerobic alkaliphilic species isolated from the serpentinized-hosted hydrothermal field of the Prony Bay (New Caledonia).</title>
        <authorList>
            <person name="Postec A."/>
        </authorList>
    </citation>
    <scope>NUCLEOTIDE SEQUENCE [LARGE SCALE GENOMIC DNA]</scope>
    <source>
        <strain evidence="1 2">LacV</strain>
    </source>
</reference>
<gene>
    <name evidence="1" type="ORF">F8154_01775</name>
</gene>
<protein>
    <recommendedName>
        <fullName evidence="3">Phosphotransferase</fullName>
    </recommendedName>
</protein>
<dbReference type="GO" id="GO:0016773">
    <property type="term" value="F:phosphotransferase activity, alcohol group as acceptor"/>
    <property type="evidence" value="ECO:0007669"/>
    <property type="project" value="InterPro"/>
</dbReference>
<proteinExistence type="predicted"/>
<comment type="caution">
    <text evidence="1">The sequence shown here is derived from an EMBL/GenBank/DDBJ whole genome shotgun (WGS) entry which is preliminary data.</text>
</comment>
<name>A0A6I0FK86_9FIRM</name>
<dbReference type="EMBL" id="WBZC01000005">
    <property type="protein sequence ID" value="KAB3538533.1"/>
    <property type="molecule type" value="Genomic_DNA"/>
</dbReference>
<evidence type="ECO:0000313" key="2">
    <source>
        <dbReference type="Proteomes" id="UP000432715"/>
    </source>
</evidence>
<keyword evidence="2" id="KW-1185">Reference proteome</keyword>
<dbReference type="Gene3D" id="3.30.200.150">
    <property type="match status" value="1"/>
</dbReference>
<evidence type="ECO:0000313" key="1">
    <source>
        <dbReference type="EMBL" id="KAB3538533.1"/>
    </source>
</evidence>
<dbReference type="GO" id="GO:0019748">
    <property type="term" value="P:secondary metabolic process"/>
    <property type="evidence" value="ECO:0007669"/>
    <property type="project" value="InterPro"/>
</dbReference>
<dbReference type="Pfam" id="PF04655">
    <property type="entry name" value="APH_6_hur"/>
    <property type="match status" value="1"/>
</dbReference>
<organism evidence="1 2">
    <name type="scientific">Alkaliphilus pronyensis</name>
    <dbReference type="NCBI Taxonomy" id="1482732"/>
    <lineage>
        <taxon>Bacteria</taxon>
        <taxon>Bacillati</taxon>
        <taxon>Bacillota</taxon>
        <taxon>Clostridia</taxon>
        <taxon>Peptostreptococcales</taxon>
        <taxon>Natronincolaceae</taxon>
        <taxon>Alkaliphilus</taxon>
    </lineage>
</organism>
<evidence type="ECO:0008006" key="3">
    <source>
        <dbReference type="Google" id="ProtNLM"/>
    </source>
</evidence>
<sequence length="322" mass="37590">MLTNLKWKVNIMGDSIDTVNKEKIVKHFGNAFFTRVEALIEPLIVKWDIVELRLIEHFSANLVFKGKSNSFGSIILKFGRNPSEFRSEVAALKSFKSKAICQLLEVDFNNMVLIEEAIEPGLMLKSEKDIDVRLDVFCNLFKELHSKDKSLEKANYSDDHEFKYKSYKEWVFKICDYMDKQASWKEVALHMKRAKELYIELSKVYSSKSLLHGDFHYYNILKGKNDYMIIDPKGVIGDPIFDIPRYVLNEFCDQEDDLLIDSTIEKVFNVISKELDVPKQVLSKLLYIEGTMAVCWNIEDGMGIDKKEDILKMLNRLYRYLN</sequence>
<accession>A0A6I0FK86</accession>
<dbReference type="Gene3D" id="3.90.1200.10">
    <property type="match status" value="1"/>
</dbReference>
<dbReference type="InterPro" id="IPR011009">
    <property type="entry name" value="Kinase-like_dom_sf"/>
</dbReference>